<proteinExistence type="inferred from homology"/>
<dbReference type="PANTHER" id="PTHR43398:SF1">
    <property type="entry name" value="DOLICHOL-PHOSPHATE MANNOSYLTRANSFERASE SUBUNIT 1"/>
    <property type="match status" value="1"/>
</dbReference>
<dbReference type="InterPro" id="IPR001173">
    <property type="entry name" value="Glyco_trans_2-like"/>
</dbReference>
<dbReference type="GO" id="GO:0009247">
    <property type="term" value="P:glycolipid biosynthetic process"/>
    <property type="evidence" value="ECO:0007669"/>
    <property type="project" value="TreeGrafter"/>
</dbReference>
<dbReference type="Proteomes" id="UP000003157">
    <property type="component" value="Unassembled WGS sequence"/>
</dbReference>
<evidence type="ECO:0000256" key="2">
    <source>
        <dbReference type="ARBA" id="ARBA00022676"/>
    </source>
</evidence>
<dbReference type="RefSeq" id="WP_008788515.1">
    <property type="nucleotide sequence ID" value="NZ_AKCB01000003.1"/>
</dbReference>
<evidence type="ECO:0000313" key="6">
    <source>
        <dbReference type="Proteomes" id="UP000003157"/>
    </source>
</evidence>
<evidence type="ECO:0000313" key="5">
    <source>
        <dbReference type="EMBL" id="EFW05255.1"/>
    </source>
</evidence>
<keyword evidence="6" id="KW-1185">Reference proteome</keyword>
<evidence type="ECO:0000259" key="4">
    <source>
        <dbReference type="Pfam" id="PF00535"/>
    </source>
</evidence>
<dbReference type="InterPro" id="IPR029044">
    <property type="entry name" value="Nucleotide-diphossugar_trans"/>
</dbReference>
<organism evidence="5 6">
    <name type="scientific">Coprobacillus cateniformis</name>
    <dbReference type="NCBI Taxonomy" id="100884"/>
    <lineage>
        <taxon>Bacteria</taxon>
        <taxon>Bacillati</taxon>
        <taxon>Bacillota</taxon>
        <taxon>Erysipelotrichia</taxon>
        <taxon>Erysipelotrichales</taxon>
        <taxon>Coprobacillaceae</taxon>
        <taxon>Coprobacillus</taxon>
    </lineage>
</organism>
<keyword evidence="3 5" id="KW-0808">Transferase</keyword>
<dbReference type="AlphaFoldDB" id="E7G9G1"/>
<sequence length="264" mass="30303">MIIEGISGVPKFECLEFNKKRNRYCLLIPIINEGKRIQKELERANQHQVHNEVDIVICDGDSTDGCADQEILKSLEVNTLLIKKDMGKQGAQLRMGFYWALERGYEGIITIDGNNKDSIEDVSKFIKKLDEGYDFIQGSRFIKGGKAINTPLIRHLSVKFIHAPIISLTAKHRFTDTTNAFRGYSRRYLSDPRVQPLRDVFVTYELLAYLSTRASQLKMKVCEVPVTREYPKLEKTPTKISFFKGNIQLMSILISNLFGMYNVR</sequence>
<dbReference type="InterPro" id="IPR039528">
    <property type="entry name" value="DPM1-like"/>
</dbReference>
<keyword evidence="2 5" id="KW-0328">Glycosyltransferase</keyword>
<dbReference type="PANTHER" id="PTHR43398">
    <property type="entry name" value="DOLICHOL-PHOSPHATE MANNOSYLTRANSFERASE SUBUNIT 1"/>
    <property type="match status" value="1"/>
</dbReference>
<dbReference type="HOGENOM" id="CLU_070050_0_0_9"/>
<dbReference type="OrthoDB" id="9810303at2"/>
<protein>
    <submittedName>
        <fullName evidence="5">Dolichyl-phosphate beta-D-mannosyltransferase</fullName>
    </submittedName>
</protein>
<dbReference type="Gene3D" id="3.90.550.10">
    <property type="entry name" value="Spore Coat Polysaccharide Biosynthesis Protein SpsA, Chain A"/>
    <property type="match status" value="1"/>
</dbReference>
<dbReference type="STRING" id="100884.GCA_000269565_03248"/>
<dbReference type="EMBL" id="ADKX01000026">
    <property type="protein sequence ID" value="EFW05255.1"/>
    <property type="molecule type" value="Genomic_DNA"/>
</dbReference>
<evidence type="ECO:0000256" key="1">
    <source>
        <dbReference type="ARBA" id="ARBA00006739"/>
    </source>
</evidence>
<evidence type="ECO:0000256" key="3">
    <source>
        <dbReference type="ARBA" id="ARBA00022679"/>
    </source>
</evidence>
<feature type="domain" description="Glycosyltransferase 2-like" evidence="4">
    <location>
        <begin position="26"/>
        <end position="189"/>
    </location>
</feature>
<comment type="similarity">
    <text evidence="1">Belongs to the glycosyltransferase 2 family.</text>
</comment>
<reference evidence="5 6" key="1">
    <citation type="submission" date="2010-12" db="EMBL/GenBank/DDBJ databases">
        <title>The Genome Sequence of Coprobacillus sp. strain 29_1.</title>
        <authorList>
            <consortium name="The Broad Institute Genome Sequencing Platform"/>
            <person name="Earl A."/>
            <person name="Ward D."/>
            <person name="Feldgarden M."/>
            <person name="Gevers D."/>
            <person name="Daigneault M."/>
            <person name="Sibley C.D."/>
            <person name="White A."/>
            <person name="Strauss J."/>
            <person name="Allen-Vercoe E."/>
            <person name="Young S.K."/>
            <person name="Zeng Q."/>
            <person name="Gargeya S."/>
            <person name="Fitzgerald M."/>
            <person name="Haas B."/>
            <person name="Abouelleil A."/>
            <person name="Alvarado L."/>
            <person name="Arachchi H.M."/>
            <person name="Berlin A."/>
            <person name="Brown A."/>
            <person name="Chapman S.B."/>
            <person name="Chen Z."/>
            <person name="Dunbar C."/>
            <person name="Freedman E."/>
            <person name="Gearin G."/>
            <person name="Gellesch M."/>
            <person name="Goldberg J."/>
            <person name="Griggs A."/>
            <person name="Gujja S."/>
            <person name="Heilman E."/>
            <person name="Heiman D."/>
            <person name="Howarth C."/>
            <person name="Larson L."/>
            <person name="Lui A."/>
            <person name="MacDonald P.J.P."/>
            <person name="Mehta T."/>
            <person name="Montmayeur A."/>
            <person name="Murphy C."/>
            <person name="Neiman D."/>
            <person name="Pearson M."/>
            <person name="Priest M."/>
            <person name="Roberts A."/>
            <person name="Saif S."/>
            <person name="Shea T."/>
            <person name="Shenoy N."/>
            <person name="Sisk P."/>
            <person name="Stolte C."/>
            <person name="Sykes S."/>
            <person name="White J."/>
            <person name="Yandava C."/>
            <person name="Nusbaum C."/>
            <person name="Birren B."/>
        </authorList>
    </citation>
    <scope>NUCLEOTIDE SEQUENCE [LARGE SCALE GENOMIC DNA]</scope>
    <source>
        <strain evidence="5 6">29_1</strain>
    </source>
</reference>
<dbReference type="Pfam" id="PF00535">
    <property type="entry name" value="Glycos_transf_2"/>
    <property type="match status" value="1"/>
</dbReference>
<name>E7G9G1_9FIRM</name>
<dbReference type="SUPFAM" id="SSF53448">
    <property type="entry name" value="Nucleotide-diphospho-sugar transferases"/>
    <property type="match status" value="1"/>
</dbReference>
<dbReference type="GO" id="GO:0016020">
    <property type="term" value="C:membrane"/>
    <property type="evidence" value="ECO:0007669"/>
    <property type="project" value="GOC"/>
</dbReference>
<gene>
    <name evidence="5" type="ORF">HMPREF9488_01399</name>
</gene>
<dbReference type="GO" id="GO:0004582">
    <property type="term" value="F:dolichyl-phosphate beta-D-mannosyltransferase activity"/>
    <property type="evidence" value="ECO:0007669"/>
    <property type="project" value="InterPro"/>
</dbReference>
<comment type="caution">
    <text evidence="5">The sequence shown here is derived from an EMBL/GenBank/DDBJ whole genome shotgun (WGS) entry which is preliminary data.</text>
</comment>
<dbReference type="CDD" id="cd04179">
    <property type="entry name" value="DPM_DPG-synthase_like"/>
    <property type="match status" value="1"/>
</dbReference>
<dbReference type="GeneID" id="78231031"/>
<dbReference type="eggNOG" id="COG1216">
    <property type="taxonomic scope" value="Bacteria"/>
</dbReference>
<accession>E7G9G1</accession>